<dbReference type="AlphaFoldDB" id="A0A830GAP4"/>
<feature type="compositionally biased region" description="Acidic residues" evidence="6">
    <location>
        <begin position="191"/>
        <end position="209"/>
    </location>
</feature>
<evidence type="ECO:0000256" key="4">
    <source>
        <dbReference type="ARBA" id="ARBA00022989"/>
    </source>
</evidence>
<keyword evidence="4 7" id="KW-1133">Transmembrane helix</keyword>
<reference evidence="8 9" key="1">
    <citation type="journal article" date="2019" name="Int. J. Syst. Evol. Microbiol.">
        <title>The Global Catalogue of Microorganisms (GCM) 10K type strain sequencing project: providing services to taxonomists for standard genome sequencing and annotation.</title>
        <authorList>
            <consortium name="The Broad Institute Genomics Platform"/>
            <consortium name="The Broad Institute Genome Sequencing Center for Infectious Disease"/>
            <person name="Wu L."/>
            <person name="Ma J."/>
        </authorList>
    </citation>
    <scope>NUCLEOTIDE SEQUENCE [LARGE SCALE GENOMIC DNA]</scope>
    <source>
        <strain evidence="8 9">JCM 16331</strain>
    </source>
</reference>
<evidence type="ECO:0000256" key="1">
    <source>
        <dbReference type="ARBA" id="ARBA00004651"/>
    </source>
</evidence>
<evidence type="ECO:0000256" key="6">
    <source>
        <dbReference type="SAM" id="MobiDB-lite"/>
    </source>
</evidence>
<gene>
    <name evidence="8" type="ORF">GCM10009021_12230</name>
</gene>
<organism evidence="8 9">
    <name type="scientific">Halarchaeum nitratireducens</name>
    <dbReference type="NCBI Taxonomy" id="489913"/>
    <lineage>
        <taxon>Archaea</taxon>
        <taxon>Methanobacteriati</taxon>
        <taxon>Methanobacteriota</taxon>
        <taxon>Stenosarchaea group</taxon>
        <taxon>Halobacteria</taxon>
        <taxon>Halobacteriales</taxon>
        <taxon>Halobacteriaceae</taxon>
    </lineage>
</organism>
<feature type="region of interest" description="Disordered" evidence="6">
    <location>
        <begin position="172"/>
        <end position="217"/>
    </location>
</feature>
<evidence type="ECO:0000256" key="2">
    <source>
        <dbReference type="ARBA" id="ARBA00022475"/>
    </source>
</evidence>
<sequence length="217" mass="22903">MTSVPRWVTAGVGFAVVWIFVAEAPGTLQGIAAGLVAGLVLSLPVAYTFRVLFPGRSDLGRTPTLVRAGVVYVLDFLYELLTANIDVAKRVLSPSPRLNPGVVVVPLRVESNAAITTIANSITLTPGTLTMDYDAEVNALTVHAVDIADVDGLVAPIRRWERYAIDIFGEDVDPESAPRDAALEGAWEPPADGEGEADDTEDADADGSDSADTGVER</sequence>
<accession>A0A830GAP4</accession>
<evidence type="ECO:0000256" key="3">
    <source>
        <dbReference type="ARBA" id="ARBA00022692"/>
    </source>
</evidence>
<evidence type="ECO:0000256" key="7">
    <source>
        <dbReference type="SAM" id="Phobius"/>
    </source>
</evidence>
<keyword evidence="5 7" id="KW-0472">Membrane</keyword>
<keyword evidence="2" id="KW-1003">Cell membrane</keyword>
<dbReference type="GO" id="GO:0008324">
    <property type="term" value="F:monoatomic cation transmembrane transporter activity"/>
    <property type="evidence" value="ECO:0007669"/>
    <property type="project" value="InterPro"/>
</dbReference>
<dbReference type="PANTHER" id="PTHR34584:SF1">
    <property type="entry name" value="NA(+)_H(+) ANTIPORTER SUBUNIT E1"/>
    <property type="match status" value="1"/>
</dbReference>
<evidence type="ECO:0000313" key="8">
    <source>
        <dbReference type="EMBL" id="GGN13685.1"/>
    </source>
</evidence>
<dbReference type="Proteomes" id="UP000608850">
    <property type="component" value="Unassembled WGS sequence"/>
</dbReference>
<proteinExistence type="predicted"/>
<evidence type="ECO:0008006" key="10">
    <source>
        <dbReference type="Google" id="ProtNLM"/>
    </source>
</evidence>
<name>A0A830GAP4_9EURY</name>
<comment type="caution">
    <text evidence="8">The sequence shown here is derived from an EMBL/GenBank/DDBJ whole genome shotgun (WGS) entry which is preliminary data.</text>
</comment>
<dbReference type="InterPro" id="IPR002758">
    <property type="entry name" value="Cation_antiport_E"/>
</dbReference>
<evidence type="ECO:0000256" key="5">
    <source>
        <dbReference type="ARBA" id="ARBA00023136"/>
    </source>
</evidence>
<feature type="transmembrane region" description="Helical" evidence="7">
    <location>
        <begin position="31"/>
        <end position="53"/>
    </location>
</feature>
<dbReference type="Pfam" id="PF01899">
    <property type="entry name" value="MNHE"/>
    <property type="match status" value="1"/>
</dbReference>
<dbReference type="EMBL" id="BMOQ01000003">
    <property type="protein sequence ID" value="GGN13685.1"/>
    <property type="molecule type" value="Genomic_DNA"/>
</dbReference>
<protein>
    <recommendedName>
        <fullName evidence="10">Cation antiporter</fullName>
    </recommendedName>
</protein>
<evidence type="ECO:0000313" key="9">
    <source>
        <dbReference type="Proteomes" id="UP000608850"/>
    </source>
</evidence>
<dbReference type="RefSeq" id="WP_229772808.1">
    <property type="nucleotide sequence ID" value="NZ_BMOQ01000003.1"/>
</dbReference>
<keyword evidence="9" id="KW-1185">Reference proteome</keyword>
<dbReference type="GO" id="GO:0005886">
    <property type="term" value="C:plasma membrane"/>
    <property type="evidence" value="ECO:0007669"/>
    <property type="project" value="UniProtKB-SubCell"/>
</dbReference>
<dbReference type="PANTHER" id="PTHR34584">
    <property type="entry name" value="NA(+)/H(+) ANTIPORTER SUBUNIT E1"/>
    <property type="match status" value="1"/>
</dbReference>
<keyword evidence="3 7" id="KW-0812">Transmembrane</keyword>
<comment type="subcellular location">
    <subcellularLocation>
        <location evidence="1">Cell membrane</location>
        <topology evidence="1">Multi-pass membrane protein</topology>
    </subcellularLocation>
</comment>
<feature type="transmembrane region" description="Helical" evidence="7">
    <location>
        <begin position="7"/>
        <end position="25"/>
    </location>
</feature>